<gene>
    <name evidence="2" type="ORF">A4A49_08782</name>
</gene>
<dbReference type="Proteomes" id="UP000187609">
    <property type="component" value="Unassembled WGS sequence"/>
</dbReference>
<name>A0A314LGM7_NICAT</name>
<dbReference type="Gramene" id="OIT39714">
    <property type="protein sequence ID" value="OIT39714"/>
    <property type="gene ID" value="A4A49_08782"/>
</dbReference>
<evidence type="ECO:0000256" key="1">
    <source>
        <dbReference type="SAM" id="MobiDB-lite"/>
    </source>
</evidence>
<sequence>MGVDLAENNGEKSHIDGTRSADVDDQTTIVDTGFGYVPVAPVLSRVSHDLMAAKDPLSATIISASGGGLNNAADCVEKIEPSKKNKTNPVSNEVLQKVQQVVNDGLGSAIATGSNDRAGAVAQLVDIEGDIIDGFQPIMGQGKEGVVALVEETPTSGKAANIEASKVHGLNVEDQTSFTWCIPGSKVIVSSI</sequence>
<reference evidence="2" key="1">
    <citation type="submission" date="2016-11" db="EMBL/GenBank/DDBJ databases">
        <title>The genome of Nicotiana attenuata.</title>
        <authorList>
            <person name="Xu S."/>
            <person name="Brockmoeller T."/>
            <person name="Gaquerel E."/>
            <person name="Navarro A."/>
            <person name="Kuhl H."/>
            <person name="Gase K."/>
            <person name="Ling Z."/>
            <person name="Zhou W."/>
            <person name="Kreitzer C."/>
            <person name="Stanke M."/>
            <person name="Tang H."/>
            <person name="Lyons E."/>
            <person name="Pandey P."/>
            <person name="Pandey S.P."/>
            <person name="Timmermann B."/>
            <person name="Baldwin I.T."/>
        </authorList>
    </citation>
    <scope>NUCLEOTIDE SEQUENCE [LARGE SCALE GENOMIC DNA]</scope>
    <source>
        <strain evidence="2">UT</strain>
    </source>
</reference>
<dbReference type="AlphaFoldDB" id="A0A314LGM7"/>
<keyword evidence="3" id="KW-1185">Reference proteome</keyword>
<evidence type="ECO:0000313" key="2">
    <source>
        <dbReference type="EMBL" id="OIT39714.1"/>
    </source>
</evidence>
<dbReference type="EMBL" id="MJEQ01000084">
    <property type="protein sequence ID" value="OIT39714.1"/>
    <property type="molecule type" value="Genomic_DNA"/>
</dbReference>
<protein>
    <submittedName>
        <fullName evidence="2">Uncharacterized protein</fullName>
    </submittedName>
</protein>
<proteinExistence type="predicted"/>
<accession>A0A314LGM7</accession>
<feature type="region of interest" description="Disordered" evidence="1">
    <location>
        <begin position="1"/>
        <end position="21"/>
    </location>
</feature>
<evidence type="ECO:0000313" key="3">
    <source>
        <dbReference type="Proteomes" id="UP000187609"/>
    </source>
</evidence>
<comment type="caution">
    <text evidence="2">The sequence shown here is derived from an EMBL/GenBank/DDBJ whole genome shotgun (WGS) entry which is preliminary data.</text>
</comment>
<organism evidence="2 3">
    <name type="scientific">Nicotiana attenuata</name>
    <name type="common">Coyote tobacco</name>
    <dbReference type="NCBI Taxonomy" id="49451"/>
    <lineage>
        <taxon>Eukaryota</taxon>
        <taxon>Viridiplantae</taxon>
        <taxon>Streptophyta</taxon>
        <taxon>Embryophyta</taxon>
        <taxon>Tracheophyta</taxon>
        <taxon>Spermatophyta</taxon>
        <taxon>Magnoliopsida</taxon>
        <taxon>eudicotyledons</taxon>
        <taxon>Gunneridae</taxon>
        <taxon>Pentapetalae</taxon>
        <taxon>asterids</taxon>
        <taxon>lamiids</taxon>
        <taxon>Solanales</taxon>
        <taxon>Solanaceae</taxon>
        <taxon>Nicotianoideae</taxon>
        <taxon>Nicotianeae</taxon>
        <taxon>Nicotiana</taxon>
    </lineage>
</organism>
<feature type="compositionally biased region" description="Basic and acidic residues" evidence="1">
    <location>
        <begin position="9"/>
        <end position="21"/>
    </location>
</feature>